<keyword evidence="7" id="KW-1185">Reference proteome</keyword>
<dbReference type="GO" id="GO:0005634">
    <property type="term" value="C:nucleus"/>
    <property type="evidence" value="ECO:0007669"/>
    <property type="project" value="TreeGrafter"/>
</dbReference>
<dbReference type="InterPro" id="IPR011545">
    <property type="entry name" value="DEAD/DEAH_box_helicase_dom"/>
</dbReference>
<dbReference type="PANTHER" id="PTHR47957:SF3">
    <property type="entry name" value="ATP-DEPENDENT HELICASE HRQ1"/>
    <property type="match status" value="1"/>
</dbReference>
<evidence type="ECO:0000256" key="2">
    <source>
        <dbReference type="ARBA" id="ARBA00022840"/>
    </source>
</evidence>
<dbReference type="PANTHER" id="PTHR47957">
    <property type="entry name" value="ATP-DEPENDENT HELICASE HRQ1"/>
    <property type="match status" value="1"/>
</dbReference>
<name>A0A165TDE2_9AGAM</name>
<dbReference type="EMBL" id="KV425566">
    <property type="protein sequence ID" value="KZT26504.1"/>
    <property type="molecule type" value="Genomic_DNA"/>
</dbReference>
<feature type="domain" description="Helicase C-terminal" evidence="5">
    <location>
        <begin position="511"/>
        <end position="689"/>
    </location>
</feature>
<dbReference type="InterPro" id="IPR018973">
    <property type="entry name" value="MZB"/>
</dbReference>
<dbReference type="InParanoid" id="A0A165TDE2"/>
<evidence type="ECO:0000259" key="4">
    <source>
        <dbReference type="PROSITE" id="PS51192"/>
    </source>
</evidence>
<evidence type="ECO:0000313" key="7">
    <source>
        <dbReference type="Proteomes" id="UP000076761"/>
    </source>
</evidence>
<accession>A0A165TDE2</accession>
<dbReference type="Proteomes" id="UP000076761">
    <property type="component" value="Unassembled WGS sequence"/>
</dbReference>
<dbReference type="FunCoup" id="A0A165TDE2">
    <property type="interactions" value="311"/>
</dbReference>
<dbReference type="OrthoDB" id="18781at2759"/>
<dbReference type="InterPro" id="IPR055227">
    <property type="entry name" value="HRQ1_WHD"/>
</dbReference>
<dbReference type="Pfam" id="PF09369">
    <property type="entry name" value="MZB"/>
    <property type="match status" value="1"/>
</dbReference>
<keyword evidence="6" id="KW-0378">Hydrolase</keyword>
<dbReference type="InterPro" id="IPR027417">
    <property type="entry name" value="P-loop_NTPase"/>
</dbReference>
<dbReference type="AlphaFoldDB" id="A0A165TDE2"/>
<protein>
    <submittedName>
        <fullName evidence="6">DEAD/H helicase</fullName>
    </submittedName>
</protein>
<dbReference type="SUPFAM" id="SSF52540">
    <property type="entry name" value="P-loop containing nucleoside triphosphate hydrolases"/>
    <property type="match status" value="1"/>
</dbReference>
<evidence type="ECO:0000256" key="1">
    <source>
        <dbReference type="ARBA" id="ARBA00022741"/>
    </source>
</evidence>
<feature type="domain" description="Helicase ATP-binding" evidence="4">
    <location>
        <begin position="316"/>
        <end position="472"/>
    </location>
</feature>
<dbReference type="Pfam" id="PF00271">
    <property type="entry name" value="Helicase_C"/>
    <property type="match status" value="1"/>
</dbReference>
<dbReference type="InterPro" id="IPR014939">
    <property type="entry name" value="CDT1_Gemini-bd-like"/>
</dbReference>
<dbReference type="InterPro" id="IPR001650">
    <property type="entry name" value="Helicase_C-like"/>
</dbReference>
<keyword evidence="1" id="KW-0547">Nucleotide-binding</keyword>
<dbReference type="GO" id="GO:0043138">
    <property type="term" value="F:3'-5' DNA helicase activity"/>
    <property type="evidence" value="ECO:0007669"/>
    <property type="project" value="TreeGrafter"/>
</dbReference>
<dbReference type="Pfam" id="PF00270">
    <property type="entry name" value="DEAD"/>
    <property type="match status" value="1"/>
</dbReference>
<dbReference type="PROSITE" id="PS51194">
    <property type="entry name" value="HELICASE_CTER"/>
    <property type="match status" value="1"/>
</dbReference>
<dbReference type="CDD" id="cd17923">
    <property type="entry name" value="DEXHc_Hrq1-like"/>
    <property type="match status" value="1"/>
</dbReference>
<evidence type="ECO:0000313" key="6">
    <source>
        <dbReference type="EMBL" id="KZT26504.1"/>
    </source>
</evidence>
<dbReference type="SMART" id="SM00490">
    <property type="entry name" value="HELICc"/>
    <property type="match status" value="1"/>
</dbReference>
<organism evidence="6 7">
    <name type="scientific">Neolentinus lepideus HHB14362 ss-1</name>
    <dbReference type="NCBI Taxonomy" id="1314782"/>
    <lineage>
        <taxon>Eukaryota</taxon>
        <taxon>Fungi</taxon>
        <taxon>Dikarya</taxon>
        <taxon>Basidiomycota</taxon>
        <taxon>Agaricomycotina</taxon>
        <taxon>Agaricomycetes</taxon>
        <taxon>Gloeophyllales</taxon>
        <taxon>Gloeophyllaceae</taxon>
        <taxon>Neolentinus</taxon>
    </lineage>
</organism>
<keyword evidence="2" id="KW-0067">ATP-binding</keyword>
<dbReference type="GO" id="GO:0003676">
    <property type="term" value="F:nucleic acid binding"/>
    <property type="evidence" value="ECO:0007669"/>
    <property type="project" value="InterPro"/>
</dbReference>
<proteinExistence type="predicted"/>
<dbReference type="GO" id="GO:0036297">
    <property type="term" value="P:interstrand cross-link repair"/>
    <property type="evidence" value="ECO:0007669"/>
    <property type="project" value="TreeGrafter"/>
</dbReference>
<reference evidence="6 7" key="1">
    <citation type="journal article" date="2016" name="Mol. Biol. Evol.">
        <title>Comparative Genomics of Early-Diverging Mushroom-Forming Fungi Provides Insights into the Origins of Lignocellulose Decay Capabilities.</title>
        <authorList>
            <person name="Nagy L.G."/>
            <person name="Riley R."/>
            <person name="Tritt A."/>
            <person name="Adam C."/>
            <person name="Daum C."/>
            <person name="Floudas D."/>
            <person name="Sun H."/>
            <person name="Yadav J.S."/>
            <person name="Pangilinan J."/>
            <person name="Larsson K.H."/>
            <person name="Matsuura K."/>
            <person name="Barry K."/>
            <person name="Labutti K."/>
            <person name="Kuo R."/>
            <person name="Ohm R.A."/>
            <person name="Bhattacharya S.S."/>
            <person name="Shirouzu T."/>
            <person name="Yoshinaga Y."/>
            <person name="Martin F.M."/>
            <person name="Grigoriev I.V."/>
            <person name="Hibbett D.S."/>
        </authorList>
    </citation>
    <scope>NUCLEOTIDE SEQUENCE [LARGE SCALE GENOMIC DNA]</scope>
    <source>
        <strain evidence="6 7">HHB14362 ss-1</strain>
    </source>
</reference>
<keyword evidence="6" id="KW-0347">Helicase</keyword>
<dbReference type="PROSITE" id="PS51192">
    <property type="entry name" value="HELICASE_ATP_BIND_1"/>
    <property type="match status" value="1"/>
</dbReference>
<dbReference type="Gene3D" id="3.40.50.300">
    <property type="entry name" value="P-loop containing nucleotide triphosphate hydrolases"/>
    <property type="match status" value="2"/>
</dbReference>
<dbReference type="Pfam" id="PF08839">
    <property type="entry name" value="CDT1"/>
    <property type="match status" value="1"/>
</dbReference>
<dbReference type="STRING" id="1314782.A0A165TDE2"/>
<dbReference type="InterPro" id="IPR014001">
    <property type="entry name" value="Helicase_ATP-bd"/>
</dbReference>
<dbReference type="SMART" id="SM00487">
    <property type="entry name" value="DEXDc"/>
    <property type="match status" value="1"/>
</dbReference>
<dbReference type="Pfam" id="PF22982">
    <property type="entry name" value="WHD_HRQ1"/>
    <property type="match status" value="1"/>
</dbReference>
<dbReference type="GO" id="GO:0005524">
    <property type="term" value="F:ATP binding"/>
    <property type="evidence" value="ECO:0007669"/>
    <property type="project" value="UniProtKB-KW"/>
</dbReference>
<sequence>MSPPRESSKARKRASKGADVEPALKKARTLTKRKKAAVPRQEVVWTEYFHDLQKVFKALNTVLAFCSSRKHLATTFSVVRSSVEALLKQPLDLSKVAELKALLPDVIKFGYIPRDQLLIHSSSSASSSTRAPSPDFSLHPTPAEDAHVLVLDFLDSTRGTKPKNTNLALAPPPSLTPAAVRKLVEKRNERFALAVDELLQAVLEGEDPVLLLQAAARDHIPVNPSLSTKAPAAFSDAKGKGKAEVPAWEDRPSIDAIIQELEGEEWYKGQVVERRVFAAREGRTGALDPPLSETIRAALSSSRGISALYTHQVAAIAALAHGRDVIVSTSTASGKSVIYQVPILRYLEEDDAATAMLIYPTKALAQDQKGALEKLLGACSGLGHIKIATYDGDTPLEDRRAVRDTASVIFTNFDMLHTSILPHEDLWRRFLKNLKIVAVDELHYYSELFGSATISKPAEHMKNIFGLEDVEEITSDGAPSGRKDFLIWNPPPADPVDPNLGRQSSLAEATGLMRFLMKRGVRVILFCKIRKTCELAMKALRADLSSEGRLDVLNKVMSYRGGYSQEDRRKIERDAFSGHLLGIVATNALELGVDIGVLDTVIMLGFPMSIASFASPRQQAGRAGRRARDSLTVLVAQSLPIDQHYVLHPDELFEGGMRDLLLDLESKAIVEVHLQCAAHEMPLREEDERWFGPLTRELCETKLARDGDGWYHAHPKYLPFPAKHVNLRGVEEEKYVVVDVGRFGRDGGVGHIVEEVEVSRAMFELYEGGVFIHQGLTFMVQEVSHDSKLAKVIQSDVNWITEPRDFTFVLICHAIARSNEWFRNIDAVQTYRIREIRGSDHRAFFGRVELFTMVFGFFKVRNRKILDAVDLETPPWQRETTGAWIDVPKPVLELMRDKGINVAAAIHSATHAFLNRFAMGADLMTECKVPEKEYKVSKSSRKRPARLIFYDVPGKGGAVAAKAFDHVSDVLRDAEAAVDSCPCEEGCSSCVNSPSCKEGNVVSSKLGALLILKSVLKIPIDADLISDYYGDPDGTHQTIVEASHVRAVNGVEVEAATP</sequence>
<dbReference type="GO" id="GO:0006289">
    <property type="term" value="P:nucleotide-excision repair"/>
    <property type="evidence" value="ECO:0007669"/>
    <property type="project" value="TreeGrafter"/>
</dbReference>
<gene>
    <name evidence="6" type="ORF">NEOLEDRAFT_1177505</name>
</gene>
<feature type="region of interest" description="Disordered" evidence="3">
    <location>
        <begin position="1"/>
        <end position="25"/>
    </location>
</feature>
<evidence type="ECO:0000256" key="3">
    <source>
        <dbReference type="SAM" id="MobiDB-lite"/>
    </source>
</evidence>
<dbReference type="CDD" id="cd18797">
    <property type="entry name" value="SF2_C_Hrq"/>
    <property type="match status" value="1"/>
</dbReference>
<evidence type="ECO:0000259" key="5">
    <source>
        <dbReference type="PROSITE" id="PS51194"/>
    </source>
</evidence>